<dbReference type="Pfam" id="PF11374">
    <property type="entry name" value="DUF3176"/>
    <property type="match status" value="1"/>
</dbReference>
<dbReference type="InterPro" id="IPR021514">
    <property type="entry name" value="DUF3176"/>
</dbReference>
<sequence length="735" mass="82095">MSILRPERLSGGYEQVQISEDNNASRSCARETELRPYGRQGTQGSWLKGPDPTYTAISNDSPVLRSLLEEEKEQQSRPAPEHKKLGTLLRNWWKEAPACFLMVAAVAATIGTLYPYQGRPTPQWPYAITVNALLSTYMVVMKAAATFPLTAGIAQQKWKWFDGSPRPLCDLALHDEATRGPLGAIILLRRVSIRHVWHWLGCLMIVLVLFVDPFTQQVLHYSDCNIPHPFGVATIPRSNIFMGNGTHVGAGLISITSREQAALEAGVVAPGGQVDIRCSSGNCTFPDFETIGYCSRCIDLSQEIQVRVQDLVQEGALTSYRVNTSIPAKSPQGPDNFFEVDPELSNLYEPWNGTNYATDFAAFGVLSKHHYRFLVGVLGPEFGVSTADDFTIRPYDPLGRLQTFNCSDAATNNTWRCHATGYAECSLYPCIKTYNATVTNGILHETRIAESPLNFDENVQDSDAYTAVNTSCLLSSEKHFLTKDLNYTIGPNSLWVPYNFSGNLDYKGKIPAYISNSSELNDFEYNIQSRGCVYGLSMQFDLSLGVVYANSSWTGSLTGYRNNYGGLSRFSGPQILQTLYNWGDFSFERTQDVFKNISESLTRHMRQSGLAQNGYDRDDYNFTRPSQGQAYVDKTCLSVQWAWLNLPAVLIVGTWVFFAATTLIGRGNITSEARTWKSSILPLIFCGPQQQSESRSALRDVQEMERFAARMDVQLVKEDGGAMYLHEYRRDAQLL</sequence>
<accession>A0AAI9E9W5</accession>
<comment type="caution">
    <text evidence="2">The sequence shown here is derived from an EMBL/GenBank/DDBJ whole genome shotgun (WGS) entry which is preliminary data.</text>
</comment>
<dbReference type="AlphaFoldDB" id="A0AAI9E9W5"/>
<feature type="compositionally biased region" description="Polar residues" evidence="1">
    <location>
        <begin position="16"/>
        <end position="26"/>
    </location>
</feature>
<keyword evidence="3" id="KW-1185">Reference proteome</keyword>
<reference evidence="2" key="1">
    <citation type="submission" date="2023-11" db="EMBL/GenBank/DDBJ databases">
        <authorList>
            <person name="Alioto T."/>
            <person name="Alioto T."/>
            <person name="Gomez Garrido J."/>
        </authorList>
    </citation>
    <scope>NUCLEOTIDE SEQUENCE</scope>
</reference>
<dbReference type="PANTHER" id="PTHR35394">
    <property type="entry name" value="DUF3176 DOMAIN-CONTAINING PROTEIN"/>
    <property type="match status" value="1"/>
</dbReference>
<evidence type="ECO:0000313" key="3">
    <source>
        <dbReference type="Proteomes" id="UP001296104"/>
    </source>
</evidence>
<name>A0AAI9E9W5_9PEZI</name>
<evidence type="ECO:0000313" key="2">
    <source>
        <dbReference type="EMBL" id="CAK3983572.1"/>
    </source>
</evidence>
<organism evidence="2 3">
    <name type="scientific">Lecanosticta acicola</name>
    <dbReference type="NCBI Taxonomy" id="111012"/>
    <lineage>
        <taxon>Eukaryota</taxon>
        <taxon>Fungi</taxon>
        <taxon>Dikarya</taxon>
        <taxon>Ascomycota</taxon>
        <taxon>Pezizomycotina</taxon>
        <taxon>Dothideomycetes</taxon>
        <taxon>Dothideomycetidae</taxon>
        <taxon>Mycosphaerellales</taxon>
        <taxon>Mycosphaerellaceae</taxon>
        <taxon>Lecanosticta</taxon>
    </lineage>
</organism>
<protein>
    <submittedName>
        <fullName evidence="2">Uncharacterized protein</fullName>
    </submittedName>
</protein>
<feature type="region of interest" description="Disordered" evidence="1">
    <location>
        <begin position="1"/>
        <end position="52"/>
    </location>
</feature>
<evidence type="ECO:0000256" key="1">
    <source>
        <dbReference type="SAM" id="MobiDB-lite"/>
    </source>
</evidence>
<gene>
    <name evidence="2" type="ORF">LECACI_7A003815</name>
</gene>
<proteinExistence type="predicted"/>
<dbReference type="Proteomes" id="UP001296104">
    <property type="component" value="Unassembled WGS sequence"/>
</dbReference>
<dbReference type="PANTHER" id="PTHR35394:SF5">
    <property type="entry name" value="DUF3176 DOMAIN-CONTAINING PROTEIN"/>
    <property type="match status" value="1"/>
</dbReference>
<dbReference type="EMBL" id="CAVMBE010000019">
    <property type="protein sequence ID" value="CAK3983572.1"/>
    <property type="molecule type" value="Genomic_DNA"/>
</dbReference>